<dbReference type="GO" id="GO:0051920">
    <property type="term" value="F:peroxiredoxin activity"/>
    <property type="evidence" value="ECO:0007669"/>
    <property type="project" value="InterPro"/>
</dbReference>
<evidence type="ECO:0000313" key="3">
    <source>
        <dbReference type="Proteomes" id="UP000325945"/>
    </source>
</evidence>
<sequence>MTLTAAQKALKQRFVDARGQWTEEWESILTLNAEYFEAYLRLQDTAQSRQRLPPKVQEYIYIAVAACSTHIHAPAIRAHIQSAISLGATAEEITEVLGLTYLVGIHTVTLGAPLLLELIDELGISKETLQSPKLDQKRLQIKEDFIRRRGFWTDTWNPLLELDPIFFESYADFSALATRGTTLDPKYREIIICAFDAATTHLYGRGTRIHMRNALNLGATVEELMEMLEITSLMGIDGVTTGLGLLRESTGSASHN</sequence>
<name>A0A5N6XDW6_9EURO</name>
<dbReference type="AlphaFoldDB" id="A0A5N6XDW6"/>
<evidence type="ECO:0000313" key="2">
    <source>
        <dbReference type="EMBL" id="KAE8331447.1"/>
    </source>
</evidence>
<gene>
    <name evidence="2" type="ORF">BDV39DRAFT_201098</name>
</gene>
<dbReference type="Pfam" id="PF02627">
    <property type="entry name" value="CMD"/>
    <property type="match status" value="2"/>
</dbReference>
<proteinExistence type="predicted"/>
<dbReference type="InterPro" id="IPR029032">
    <property type="entry name" value="AhpD-like"/>
</dbReference>
<protein>
    <submittedName>
        <fullName evidence="2">Carboxymuconolactone decarboxylase</fullName>
    </submittedName>
</protein>
<evidence type="ECO:0000259" key="1">
    <source>
        <dbReference type="Pfam" id="PF02627"/>
    </source>
</evidence>
<dbReference type="EMBL" id="ML741769">
    <property type="protein sequence ID" value="KAE8331447.1"/>
    <property type="molecule type" value="Genomic_DNA"/>
</dbReference>
<dbReference type="PANTHER" id="PTHR33930">
    <property type="entry name" value="ALKYL HYDROPEROXIDE REDUCTASE AHPD"/>
    <property type="match status" value="1"/>
</dbReference>
<organism evidence="2 3">
    <name type="scientific">Aspergillus sergii</name>
    <dbReference type="NCBI Taxonomy" id="1034303"/>
    <lineage>
        <taxon>Eukaryota</taxon>
        <taxon>Fungi</taxon>
        <taxon>Dikarya</taxon>
        <taxon>Ascomycota</taxon>
        <taxon>Pezizomycotina</taxon>
        <taxon>Eurotiomycetes</taxon>
        <taxon>Eurotiomycetidae</taxon>
        <taxon>Eurotiales</taxon>
        <taxon>Aspergillaceae</taxon>
        <taxon>Aspergillus</taxon>
        <taxon>Aspergillus subgen. Circumdati</taxon>
    </lineage>
</organism>
<dbReference type="SUPFAM" id="SSF69118">
    <property type="entry name" value="AhpD-like"/>
    <property type="match status" value="1"/>
</dbReference>
<keyword evidence="3" id="KW-1185">Reference proteome</keyword>
<dbReference type="Gene3D" id="1.20.1290.10">
    <property type="entry name" value="AhpD-like"/>
    <property type="match status" value="1"/>
</dbReference>
<dbReference type="Proteomes" id="UP000325945">
    <property type="component" value="Unassembled WGS sequence"/>
</dbReference>
<feature type="domain" description="Carboxymuconolactone decarboxylase-like" evidence="1">
    <location>
        <begin position="166"/>
        <end position="234"/>
    </location>
</feature>
<accession>A0A5N6XDW6</accession>
<reference evidence="3" key="1">
    <citation type="submission" date="2019-04" db="EMBL/GenBank/DDBJ databases">
        <title>Friends and foes A comparative genomics studyof 23 Aspergillus species from section Flavi.</title>
        <authorList>
            <consortium name="DOE Joint Genome Institute"/>
            <person name="Kjaerbolling I."/>
            <person name="Vesth T."/>
            <person name="Frisvad J.C."/>
            <person name="Nybo J.L."/>
            <person name="Theobald S."/>
            <person name="Kildgaard S."/>
            <person name="Isbrandt T."/>
            <person name="Kuo A."/>
            <person name="Sato A."/>
            <person name="Lyhne E.K."/>
            <person name="Kogle M.E."/>
            <person name="Wiebenga A."/>
            <person name="Kun R.S."/>
            <person name="Lubbers R.J."/>
            <person name="Makela M.R."/>
            <person name="Barry K."/>
            <person name="Chovatia M."/>
            <person name="Clum A."/>
            <person name="Daum C."/>
            <person name="Haridas S."/>
            <person name="He G."/>
            <person name="LaButti K."/>
            <person name="Lipzen A."/>
            <person name="Mondo S."/>
            <person name="Riley R."/>
            <person name="Salamov A."/>
            <person name="Simmons B.A."/>
            <person name="Magnuson J.K."/>
            <person name="Henrissat B."/>
            <person name="Mortensen U.H."/>
            <person name="Larsen T.O."/>
            <person name="Devries R.P."/>
            <person name="Grigoriev I.V."/>
            <person name="Machida M."/>
            <person name="Baker S.E."/>
            <person name="Andersen M.R."/>
        </authorList>
    </citation>
    <scope>NUCLEOTIDE SEQUENCE [LARGE SCALE GENOMIC DNA]</scope>
    <source>
        <strain evidence="3">CBS 130017</strain>
    </source>
</reference>
<dbReference type="InterPro" id="IPR003779">
    <property type="entry name" value="CMD-like"/>
</dbReference>
<feature type="domain" description="Carboxymuconolactone decarboxylase-like" evidence="1">
    <location>
        <begin position="34"/>
        <end position="98"/>
    </location>
</feature>
<dbReference type="PANTHER" id="PTHR33930:SF2">
    <property type="entry name" value="BLR3452 PROTEIN"/>
    <property type="match status" value="1"/>
</dbReference>